<evidence type="ECO:0008006" key="7">
    <source>
        <dbReference type="Google" id="ProtNLM"/>
    </source>
</evidence>
<feature type="domain" description="Purine catabolism PurC-like" evidence="2">
    <location>
        <begin position="23"/>
        <end position="142"/>
    </location>
</feature>
<dbReference type="InterPro" id="IPR041522">
    <property type="entry name" value="CdaR_GGDEF"/>
</dbReference>
<reference evidence="5 6" key="1">
    <citation type="submission" date="2016-10" db="EMBL/GenBank/DDBJ databases">
        <title>Complete Genome Sequence of Peptococcaceae strain DCMF.</title>
        <authorList>
            <person name="Edwards R.J."/>
            <person name="Holland S.I."/>
            <person name="Deshpande N.P."/>
            <person name="Wong Y.K."/>
            <person name="Ertan H."/>
            <person name="Manefield M."/>
            <person name="Russell T.L."/>
            <person name="Lee M.J."/>
        </authorList>
    </citation>
    <scope>NUCLEOTIDE SEQUENCE [LARGE SCALE GENOMIC DNA]</scope>
    <source>
        <strain evidence="5 6">DCMF</strain>
    </source>
</reference>
<dbReference type="InterPro" id="IPR012914">
    <property type="entry name" value="PucR_dom"/>
</dbReference>
<protein>
    <recommendedName>
        <fullName evidence="7">PucR family transcriptional regulator</fullName>
    </recommendedName>
</protein>
<evidence type="ECO:0000259" key="4">
    <source>
        <dbReference type="Pfam" id="PF17853"/>
    </source>
</evidence>
<gene>
    <name evidence="5" type="ORF">DCMF_26180</name>
</gene>
<organism evidence="5 6">
    <name type="scientific">Formimonas warabiya</name>
    <dbReference type="NCBI Taxonomy" id="1761012"/>
    <lineage>
        <taxon>Bacteria</taxon>
        <taxon>Bacillati</taxon>
        <taxon>Bacillota</taxon>
        <taxon>Clostridia</taxon>
        <taxon>Eubacteriales</taxon>
        <taxon>Peptococcaceae</taxon>
        <taxon>Candidatus Formimonas</taxon>
    </lineage>
</organism>
<evidence type="ECO:0000259" key="3">
    <source>
        <dbReference type="Pfam" id="PF13556"/>
    </source>
</evidence>
<evidence type="ECO:0000259" key="2">
    <source>
        <dbReference type="Pfam" id="PF07905"/>
    </source>
</evidence>
<dbReference type="Pfam" id="PF17853">
    <property type="entry name" value="GGDEF_2"/>
    <property type="match status" value="1"/>
</dbReference>
<accession>A0A3G1KZW6</accession>
<feature type="domain" description="PucR C-terminal helix-turn-helix" evidence="3">
    <location>
        <begin position="488"/>
        <end position="544"/>
    </location>
</feature>
<evidence type="ECO:0000256" key="1">
    <source>
        <dbReference type="ARBA" id="ARBA00006754"/>
    </source>
</evidence>
<dbReference type="EMBL" id="CP017634">
    <property type="protein sequence ID" value="ATW27775.1"/>
    <property type="molecule type" value="Genomic_DNA"/>
</dbReference>
<dbReference type="PANTHER" id="PTHR33744">
    <property type="entry name" value="CARBOHYDRATE DIACID REGULATOR"/>
    <property type="match status" value="1"/>
</dbReference>
<sequence length="550" mass="62065">MNRKHQEFKDHLAHADWGITVREILGLKSFASLKLIGGKKGIDNIVSGITVMEVPDFHHWVKEGELLLTTAFAISHNLLALHELIPTLSKKGLAGLALKPGRYLDKIPEDMIQLADAYHFPLITIGYETSFGDIIMPVSQIILEKQADYFKLSEEIHSNLMNAIFEADGVVSLAHKLYALVGNPLSIEVPMLNTCVQVPGGKEREPQLEEKPQACSIRDEGLTEKDSYEKNNIHAVDFPIIAGTEELGVIHVWERAPLSRLSITALERSISIAAFEIMRNLAISGAELKYKNIILDQLTSFSGDSIKQVKMRAKLFGWHLEPPYGVMVLQFQNEPQPNKQTISGYLDIRYHKAQQIIKQLNPNLLMAEKSDFLVIILSQVDRDALTYKKKVHHIYQALNASLKNDVPQMGVGRAYDRDSGLALSYEEACKALQIGKKFAARRPVTFFDELGVWRLISQMRNGKEAGDIIEEKIGPLIKYDQAHKTLFMETLRIFLACSGSIPETAKRLFVHYNTVTYRLSRIEEIGKIDLSNKEERFALEVVIKLVELKE</sequence>
<dbReference type="Pfam" id="PF13556">
    <property type="entry name" value="HTH_30"/>
    <property type="match status" value="1"/>
</dbReference>
<comment type="similarity">
    <text evidence="1">Belongs to the CdaR family.</text>
</comment>
<dbReference type="RefSeq" id="WP_214658924.1">
    <property type="nucleotide sequence ID" value="NZ_CP017634.1"/>
</dbReference>
<evidence type="ECO:0000313" key="6">
    <source>
        <dbReference type="Proteomes" id="UP000323521"/>
    </source>
</evidence>
<dbReference type="KEGG" id="fwa:DCMF_26180"/>
<dbReference type="InterPro" id="IPR051448">
    <property type="entry name" value="CdaR-like_regulators"/>
</dbReference>
<dbReference type="InterPro" id="IPR042070">
    <property type="entry name" value="PucR_C-HTH_sf"/>
</dbReference>
<name>A0A3G1KZW6_FORW1</name>
<dbReference type="InterPro" id="IPR025736">
    <property type="entry name" value="PucR_C-HTH_dom"/>
</dbReference>
<dbReference type="Pfam" id="PF07905">
    <property type="entry name" value="PucR"/>
    <property type="match status" value="1"/>
</dbReference>
<dbReference type="Proteomes" id="UP000323521">
    <property type="component" value="Chromosome"/>
</dbReference>
<keyword evidence="6" id="KW-1185">Reference proteome</keyword>
<feature type="domain" description="CdaR GGDEF-like" evidence="4">
    <location>
        <begin position="303"/>
        <end position="434"/>
    </location>
</feature>
<dbReference type="PANTHER" id="PTHR33744:SF1">
    <property type="entry name" value="DNA-BINDING TRANSCRIPTIONAL ACTIVATOR ADER"/>
    <property type="match status" value="1"/>
</dbReference>
<evidence type="ECO:0000313" key="5">
    <source>
        <dbReference type="EMBL" id="ATW27775.1"/>
    </source>
</evidence>
<dbReference type="Gene3D" id="1.10.10.2840">
    <property type="entry name" value="PucR C-terminal helix-turn-helix domain"/>
    <property type="match status" value="1"/>
</dbReference>
<dbReference type="AlphaFoldDB" id="A0A3G1KZW6"/>
<proteinExistence type="inferred from homology"/>